<dbReference type="Proteomes" id="UP000569732">
    <property type="component" value="Unassembled WGS sequence"/>
</dbReference>
<organism evidence="1 2">
    <name type="scientific">Spartinivicinus marinus</name>
    <dbReference type="NCBI Taxonomy" id="2994442"/>
    <lineage>
        <taxon>Bacteria</taxon>
        <taxon>Pseudomonadati</taxon>
        <taxon>Pseudomonadota</taxon>
        <taxon>Gammaproteobacteria</taxon>
        <taxon>Oceanospirillales</taxon>
        <taxon>Zooshikellaceae</taxon>
        <taxon>Spartinivicinus</taxon>
    </lineage>
</organism>
<accession>A0A853IQJ3</accession>
<proteinExistence type="predicted"/>
<name>A0A853IQJ3_9GAMM</name>
<comment type="caution">
    <text evidence="1">The sequence shown here is derived from an EMBL/GenBank/DDBJ whole genome shotgun (WGS) entry which is preliminary data.</text>
</comment>
<protein>
    <submittedName>
        <fullName evidence="1">Ribonucleotide reductase subunit alpha</fullName>
    </submittedName>
</protein>
<evidence type="ECO:0000313" key="2">
    <source>
        <dbReference type="Proteomes" id="UP000569732"/>
    </source>
</evidence>
<dbReference type="EMBL" id="JACCKB010000326">
    <property type="protein sequence ID" value="NYZ70196.1"/>
    <property type="molecule type" value="Genomic_DNA"/>
</dbReference>
<evidence type="ECO:0000313" key="1">
    <source>
        <dbReference type="EMBL" id="NYZ70196.1"/>
    </source>
</evidence>
<keyword evidence="2" id="KW-1185">Reference proteome</keyword>
<sequence>MNITSYESLLSVARKQAEPQRLLFVFLKTFLPKDHKDDEANRFHSGQGGALQPIMCVDKTLDELGSFSDLVTESERMEQDWQIVLVASLSGRGGMAPSSDEAEQPLKMMVQTVETGGKLSNFMAFDRNGYPIQFGN</sequence>
<dbReference type="AlphaFoldDB" id="A0A853IQJ3"/>
<gene>
    <name evidence="1" type="ORF">H0A36_29740</name>
</gene>
<reference evidence="1 2" key="1">
    <citation type="submission" date="2020-07" db="EMBL/GenBank/DDBJ databases">
        <title>Endozoicomonas sp. nov., isolated from sediment.</title>
        <authorList>
            <person name="Gu T."/>
        </authorList>
    </citation>
    <scope>NUCLEOTIDE SEQUENCE [LARGE SCALE GENOMIC DNA]</scope>
    <source>
        <strain evidence="1 2">SM1973</strain>
    </source>
</reference>